<organism evidence="2">
    <name type="scientific">marine sediment metagenome</name>
    <dbReference type="NCBI Taxonomy" id="412755"/>
    <lineage>
        <taxon>unclassified sequences</taxon>
        <taxon>metagenomes</taxon>
        <taxon>ecological metagenomes</taxon>
    </lineage>
</organism>
<accession>A0A0F9NLF8</accession>
<dbReference type="Gene3D" id="2.40.10.220">
    <property type="entry name" value="predicted glycosyltransferase like domains"/>
    <property type="match status" value="1"/>
</dbReference>
<name>A0A0F9NLF8_9ZZZZ</name>
<gene>
    <name evidence="2" type="ORF">LCGC14_0936700</name>
</gene>
<proteinExistence type="predicted"/>
<dbReference type="GO" id="GO:0035438">
    <property type="term" value="F:cyclic-di-GMP binding"/>
    <property type="evidence" value="ECO:0007669"/>
    <property type="project" value="InterPro"/>
</dbReference>
<evidence type="ECO:0000313" key="2">
    <source>
        <dbReference type="EMBL" id="KKN20325.1"/>
    </source>
</evidence>
<protein>
    <recommendedName>
        <fullName evidence="1">PilZ domain-containing protein</fullName>
    </recommendedName>
</protein>
<dbReference type="InterPro" id="IPR009875">
    <property type="entry name" value="PilZ_domain"/>
</dbReference>
<dbReference type="EMBL" id="LAZR01003253">
    <property type="protein sequence ID" value="KKN20325.1"/>
    <property type="molecule type" value="Genomic_DNA"/>
</dbReference>
<comment type="caution">
    <text evidence="2">The sequence shown here is derived from an EMBL/GenBank/DDBJ whole genome shotgun (WGS) entry which is preliminary data.</text>
</comment>
<evidence type="ECO:0000259" key="1">
    <source>
        <dbReference type="Pfam" id="PF07238"/>
    </source>
</evidence>
<reference evidence="2" key="1">
    <citation type="journal article" date="2015" name="Nature">
        <title>Complex archaea that bridge the gap between prokaryotes and eukaryotes.</title>
        <authorList>
            <person name="Spang A."/>
            <person name="Saw J.H."/>
            <person name="Jorgensen S.L."/>
            <person name="Zaremba-Niedzwiedzka K."/>
            <person name="Martijn J."/>
            <person name="Lind A.E."/>
            <person name="van Eijk R."/>
            <person name="Schleper C."/>
            <person name="Guy L."/>
            <person name="Ettema T.J."/>
        </authorList>
    </citation>
    <scope>NUCLEOTIDE SEQUENCE</scope>
</reference>
<feature type="domain" description="PilZ" evidence="1">
    <location>
        <begin position="10"/>
        <end position="125"/>
    </location>
</feature>
<dbReference type="Pfam" id="PF07238">
    <property type="entry name" value="PilZ"/>
    <property type="match status" value="1"/>
</dbReference>
<dbReference type="AlphaFoldDB" id="A0A0F9NLF8"/>
<sequence>MKAATVKPNLRNQQRADVVTDIVIEGPDGCQLTCKISNLSRTGVMVSCNQETAGQLMPYLKAPAPGNCVKVKTRFSVPVAATQPVSILANGNIVHLRRMARDEFQFGIQFADFEDNGFDYVDNYVRKLLTDTSGSN</sequence>